<evidence type="ECO:0000259" key="5">
    <source>
        <dbReference type="Pfam" id="PF07992"/>
    </source>
</evidence>
<gene>
    <name evidence="6" type="ORF">B0T16DRAFT_384264</name>
</gene>
<dbReference type="AlphaFoldDB" id="A0AA40CXN5"/>
<evidence type="ECO:0000313" key="6">
    <source>
        <dbReference type="EMBL" id="KAK0655355.1"/>
    </source>
</evidence>
<dbReference type="GO" id="GO:0005737">
    <property type="term" value="C:cytoplasm"/>
    <property type="evidence" value="ECO:0007669"/>
    <property type="project" value="TreeGrafter"/>
</dbReference>
<comment type="cofactor">
    <cofactor evidence="1">
        <name>FAD</name>
        <dbReference type="ChEBI" id="CHEBI:57692"/>
    </cofactor>
</comment>
<dbReference type="PANTHER" id="PTHR43557:SF2">
    <property type="entry name" value="RIESKE DOMAIN-CONTAINING PROTEIN-RELATED"/>
    <property type="match status" value="1"/>
</dbReference>
<accession>A0AA40CXN5</accession>
<sequence length="202" mass="22088">MLGILSTKGRGNQGEKLTGGFTEQVITEVLQVRRARLRGNPIIIISNEGYLPIDRPKLSKALLTDLAKLQWRDEDWYKSGSVEIVKEEVVAVDFASKTVSTKSGGKFAYSKLVLSTGGTPRVLPLQGFKVLGNIFTLRNVHDAKKIVDAIGITGEAWFFVLFLGSSASSHRSGSHGQIGLLVLEPKPTSYPELGKAHRLSWL</sequence>
<keyword evidence="2" id="KW-0285">Flavoprotein</keyword>
<protein>
    <recommendedName>
        <fullName evidence="5">FAD/NAD(P)-binding domain-containing protein</fullName>
    </recommendedName>
</protein>
<dbReference type="EMBL" id="JAULSV010000001">
    <property type="protein sequence ID" value="KAK0655355.1"/>
    <property type="molecule type" value="Genomic_DNA"/>
</dbReference>
<dbReference type="SUPFAM" id="SSF51905">
    <property type="entry name" value="FAD/NAD(P)-binding domain"/>
    <property type="match status" value="1"/>
</dbReference>
<evidence type="ECO:0000256" key="1">
    <source>
        <dbReference type="ARBA" id="ARBA00001974"/>
    </source>
</evidence>
<keyword evidence="4" id="KW-0560">Oxidoreductase</keyword>
<dbReference type="Pfam" id="PF07992">
    <property type="entry name" value="Pyr_redox_2"/>
    <property type="match status" value="1"/>
</dbReference>
<evidence type="ECO:0000256" key="2">
    <source>
        <dbReference type="ARBA" id="ARBA00022630"/>
    </source>
</evidence>
<keyword evidence="7" id="KW-1185">Reference proteome</keyword>
<dbReference type="InterPro" id="IPR023753">
    <property type="entry name" value="FAD/NAD-binding_dom"/>
</dbReference>
<dbReference type="InterPro" id="IPR036188">
    <property type="entry name" value="FAD/NAD-bd_sf"/>
</dbReference>
<dbReference type="Proteomes" id="UP001174936">
    <property type="component" value="Unassembled WGS sequence"/>
</dbReference>
<dbReference type="Gene3D" id="3.50.50.60">
    <property type="entry name" value="FAD/NAD(P)-binding domain"/>
    <property type="match status" value="2"/>
</dbReference>
<proteinExistence type="predicted"/>
<keyword evidence="3" id="KW-0274">FAD</keyword>
<reference evidence="6" key="1">
    <citation type="submission" date="2023-06" db="EMBL/GenBank/DDBJ databases">
        <title>Genome-scale phylogeny and comparative genomics of the fungal order Sordariales.</title>
        <authorList>
            <consortium name="Lawrence Berkeley National Laboratory"/>
            <person name="Hensen N."/>
            <person name="Bonometti L."/>
            <person name="Westerberg I."/>
            <person name="Brannstrom I.O."/>
            <person name="Guillou S."/>
            <person name="Cros-Aarteil S."/>
            <person name="Calhoun S."/>
            <person name="Haridas S."/>
            <person name="Kuo A."/>
            <person name="Mondo S."/>
            <person name="Pangilinan J."/>
            <person name="Riley R."/>
            <person name="Labutti K."/>
            <person name="Andreopoulos B."/>
            <person name="Lipzen A."/>
            <person name="Chen C."/>
            <person name="Yanf M."/>
            <person name="Daum C."/>
            <person name="Ng V."/>
            <person name="Clum A."/>
            <person name="Steindorff A."/>
            <person name="Ohm R."/>
            <person name="Martin F."/>
            <person name="Silar P."/>
            <person name="Natvig D."/>
            <person name="Lalanne C."/>
            <person name="Gautier V."/>
            <person name="Ament-Velasquez S.L."/>
            <person name="Kruys A."/>
            <person name="Hutchinson M.I."/>
            <person name="Powell A.J."/>
            <person name="Barry K."/>
            <person name="Miller A.N."/>
            <person name="Grigoriev I.V."/>
            <person name="Debuchy R."/>
            <person name="Gladieux P."/>
            <person name="Thoren M.H."/>
            <person name="Johannesson H."/>
        </authorList>
    </citation>
    <scope>NUCLEOTIDE SEQUENCE</scope>
    <source>
        <strain evidence="6">SMH2532-1</strain>
    </source>
</reference>
<comment type="caution">
    <text evidence="6">The sequence shown here is derived from an EMBL/GenBank/DDBJ whole genome shotgun (WGS) entry which is preliminary data.</text>
</comment>
<feature type="domain" description="FAD/NAD(P)-binding" evidence="5">
    <location>
        <begin position="34"/>
        <end position="147"/>
    </location>
</feature>
<dbReference type="InterPro" id="IPR050446">
    <property type="entry name" value="FAD-oxidoreductase/Apoptosis"/>
</dbReference>
<dbReference type="GO" id="GO:0016651">
    <property type="term" value="F:oxidoreductase activity, acting on NAD(P)H"/>
    <property type="evidence" value="ECO:0007669"/>
    <property type="project" value="TreeGrafter"/>
</dbReference>
<dbReference type="PANTHER" id="PTHR43557">
    <property type="entry name" value="APOPTOSIS-INDUCING FACTOR 1"/>
    <property type="match status" value="1"/>
</dbReference>
<organism evidence="6 7">
    <name type="scientific">Cercophora newfieldiana</name>
    <dbReference type="NCBI Taxonomy" id="92897"/>
    <lineage>
        <taxon>Eukaryota</taxon>
        <taxon>Fungi</taxon>
        <taxon>Dikarya</taxon>
        <taxon>Ascomycota</taxon>
        <taxon>Pezizomycotina</taxon>
        <taxon>Sordariomycetes</taxon>
        <taxon>Sordariomycetidae</taxon>
        <taxon>Sordariales</taxon>
        <taxon>Lasiosphaeriaceae</taxon>
        <taxon>Cercophora</taxon>
    </lineage>
</organism>
<name>A0AA40CXN5_9PEZI</name>
<evidence type="ECO:0000313" key="7">
    <source>
        <dbReference type="Proteomes" id="UP001174936"/>
    </source>
</evidence>
<evidence type="ECO:0000256" key="3">
    <source>
        <dbReference type="ARBA" id="ARBA00022827"/>
    </source>
</evidence>
<evidence type="ECO:0000256" key="4">
    <source>
        <dbReference type="ARBA" id="ARBA00023002"/>
    </source>
</evidence>